<reference evidence="4 5" key="1">
    <citation type="submission" date="2018-06" db="EMBL/GenBank/DDBJ databases">
        <authorList>
            <consortium name="Pathogen Informatics"/>
            <person name="Doyle S."/>
        </authorList>
    </citation>
    <scope>NUCLEOTIDE SEQUENCE [LARGE SCALE GENOMIC DNA]</scope>
    <source>
        <strain evidence="4 5">NCTC11532</strain>
    </source>
</reference>
<feature type="coiled-coil region" evidence="1">
    <location>
        <begin position="208"/>
        <end position="256"/>
    </location>
</feature>
<dbReference type="RefSeq" id="WP_031566965.1">
    <property type="nucleotide sequence ID" value="NZ_CAAAIS010000005.1"/>
</dbReference>
<organism evidence="4 5">
    <name type="scientific">Legionella wadsworthii</name>
    <dbReference type="NCBI Taxonomy" id="28088"/>
    <lineage>
        <taxon>Bacteria</taxon>
        <taxon>Pseudomonadati</taxon>
        <taxon>Pseudomonadota</taxon>
        <taxon>Gammaproteobacteria</taxon>
        <taxon>Legionellales</taxon>
        <taxon>Legionellaceae</taxon>
        <taxon>Legionella</taxon>
    </lineage>
</organism>
<feature type="transmembrane region" description="Helical" evidence="3">
    <location>
        <begin position="122"/>
        <end position="138"/>
    </location>
</feature>
<evidence type="ECO:0000256" key="3">
    <source>
        <dbReference type="SAM" id="Phobius"/>
    </source>
</evidence>
<evidence type="ECO:0000256" key="1">
    <source>
        <dbReference type="SAM" id="Coils"/>
    </source>
</evidence>
<protein>
    <submittedName>
        <fullName evidence="4">Coiled-coil protein</fullName>
    </submittedName>
</protein>
<keyword evidence="1" id="KW-0175">Coiled coil</keyword>
<dbReference type="EMBL" id="UGPB01000001">
    <property type="protein sequence ID" value="STY27943.1"/>
    <property type="molecule type" value="Genomic_DNA"/>
</dbReference>
<feature type="transmembrane region" description="Helical" evidence="3">
    <location>
        <begin position="287"/>
        <end position="306"/>
    </location>
</feature>
<dbReference type="OrthoDB" id="5653214at2"/>
<sequence length="416" mass="46318">MFFHKIEEEIELEDFSPEELRKKLKKMKGNRASKKSILFSLLKTLPFFNKLMESVELSGDALTNIAEIEGHVSHASEAAGTGFHAIKLITSISDFLYIPAVYLGAFITNQDVPFSLSRNARFLYSAVILGLTITAFAFPPAAPIIALVTSLSVLGLSVITLANLFYKRYALIDQLALLENSIILGTSNANESIDHLEELHFKLKKLKKDVNLEEYKALEEEVKNARKEVRVKLKALQEMLDSREECQQQLEKLGTKAVLDRTIGTLFACLTVIGAAVSIFLPPVGLFIIAASASLAIAYVIGRVAIPFFKSLKKNKIYETSKLDEDDSEGEGKKDELTETETETEFVTSDMRVIHDRDKIMKAAKRLEKLVADDPIIKTKLMNTEPEQDCPPEASDTAQKVLDEPVVQGDEHPTLQ</sequence>
<feature type="region of interest" description="Disordered" evidence="2">
    <location>
        <begin position="321"/>
        <end position="342"/>
    </location>
</feature>
<keyword evidence="3" id="KW-0472">Membrane</keyword>
<evidence type="ECO:0000313" key="4">
    <source>
        <dbReference type="EMBL" id="STY27943.1"/>
    </source>
</evidence>
<gene>
    <name evidence="4" type="ORF">NCTC11532_00104</name>
</gene>
<feature type="region of interest" description="Disordered" evidence="2">
    <location>
        <begin position="380"/>
        <end position="416"/>
    </location>
</feature>
<name>A0A378LMG3_9GAMM</name>
<keyword evidence="3" id="KW-1133">Transmembrane helix</keyword>
<keyword evidence="3" id="KW-0812">Transmembrane</keyword>
<accession>A0A378LMG3</accession>
<keyword evidence="5" id="KW-1185">Reference proteome</keyword>
<dbReference type="Proteomes" id="UP000255297">
    <property type="component" value="Unassembled WGS sequence"/>
</dbReference>
<dbReference type="AlphaFoldDB" id="A0A378LMG3"/>
<proteinExistence type="predicted"/>
<feature type="transmembrane region" description="Helical" evidence="3">
    <location>
        <begin position="144"/>
        <end position="166"/>
    </location>
</feature>
<dbReference type="STRING" id="1122170.GCA_000701265_01662"/>
<evidence type="ECO:0000256" key="2">
    <source>
        <dbReference type="SAM" id="MobiDB-lite"/>
    </source>
</evidence>
<feature type="transmembrane region" description="Helical" evidence="3">
    <location>
        <begin position="262"/>
        <end position="281"/>
    </location>
</feature>
<evidence type="ECO:0000313" key="5">
    <source>
        <dbReference type="Proteomes" id="UP000255297"/>
    </source>
</evidence>